<evidence type="ECO:0000256" key="2">
    <source>
        <dbReference type="SAM" id="SignalP"/>
    </source>
</evidence>
<gene>
    <name evidence="3" type="ORF">F6X38_03305</name>
</gene>
<keyword evidence="4" id="KW-1185">Reference proteome</keyword>
<dbReference type="EMBL" id="VZDO01000002">
    <property type="protein sequence ID" value="KAB0681861.1"/>
    <property type="molecule type" value="Genomic_DNA"/>
</dbReference>
<dbReference type="AlphaFoldDB" id="A0A7V7TY20"/>
<feature type="chain" id="PRO_5031422705" evidence="2">
    <location>
        <begin position="20"/>
        <end position="105"/>
    </location>
</feature>
<accession>A0A7V7TY20</accession>
<reference evidence="3 4" key="1">
    <citation type="submission" date="2019-09" db="EMBL/GenBank/DDBJ databases">
        <title>YIM 132180 draft genome.</title>
        <authorList>
            <person name="Zhang K."/>
        </authorList>
    </citation>
    <scope>NUCLEOTIDE SEQUENCE [LARGE SCALE GENOMIC DNA]</scope>
    <source>
        <strain evidence="3 4">YIM 132180</strain>
    </source>
</reference>
<protein>
    <submittedName>
        <fullName evidence="3">Uncharacterized protein</fullName>
    </submittedName>
</protein>
<dbReference type="Proteomes" id="UP000432089">
    <property type="component" value="Unassembled WGS sequence"/>
</dbReference>
<organism evidence="3 4">
    <name type="scientific">Plantimonas leprariae</name>
    <dbReference type="NCBI Taxonomy" id="2615207"/>
    <lineage>
        <taxon>Bacteria</taxon>
        <taxon>Pseudomonadati</taxon>
        <taxon>Pseudomonadota</taxon>
        <taxon>Alphaproteobacteria</taxon>
        <taxon>Hyphomicrobiales</taxon>
        <taxon>Aurantimonadaceae</taxon>
        <taxon>Plantimonas</taxon>
    </lineage>
</organism>
<keyword evidence="2" id="KW-0732">Signal</keyword>
<comment type="caution">
    <text evidence="3">The sequence shown here is derived from an EMBL/GenBank/DDBJ whole genome shotgun (WGS) entry which is preliminary data.</text>
</comment>
<name>A0A7V7TY20_9HYPH</name>
<evidence type="ECO:0000313" key="3">
    <source>
        <dbReference type="EMBL" id="KAB0681861.1"/>
    </source>
</evidence>
<sequence>MRWTLAIVLAGLFASAARADEGGPRYEIRPGTLSGLPATAPNSTPPVTILLDHQTGRTWLLAVIDGEVRWQALPFGKGDSADVMPPMAKSDLSDRELRGGGIYKP</sequence>
<evidence type="ECO:0000313" key="4">
    <source>
        <dbReference type="Proteomes" id="UP000432089"/>
    </source>
</evidence>
<feature type="region of interest" description="Disordered" evidence="1">
    <location>
        <begin position="84"/>
        <end position="105"/>
    </location>
</feature>
<dbReference type="RefSeq" id="WP_150968121.1">
    <property type="nucleotide sequence ID" value="NZ_VZDO01000002.1"/>
</dbReference>
<feature type="signal peptide" evidence="2">
    <location>
        <begin position="1"/>
        <end position="19"/>
    </location>
</feature>
<proteinExistence type="predicted"/>
<evidence type="ECO:0000256" key="1">
    <source>
        <dbReference type="SAM" id="MobiDB-lite"/>
    </source>
</evidence>